<dbReference type="RefSeq" id="WP_074685698.1">
    <property type="nucleotide sequence ID" value="NZ_FNNF01000004.1"/>
</dbReference>
<dbReference type="EMBL" id="FNNF01000004">
    <property type="protein sequence ID" value="SDW11986.1"/>
    <property type="molecule type" value="Genomic_DNA"/>
</dbReference>
<protein>
    <submittedName>
        <fullName evidence="9">Predicted PurR-regulated permease PerM</fullName>
    </submittedName>
</protein>
<feature type="transmembrane region" description="Helical" evidence="8">
    <location>
        <begin position="41"/>
        <end position="63"/>
    </location>
</feature>
<dbReference type="GO" id="GO:0055085">
    <property type="term" value="P:transmembrane transport"/>
    <property type="evidence" value="ECO:0007669"/>
    <property type="project" value="TreeGrafter"/>
</dbReference>
<dbReference type="Proteomes" id="UP000182429">
    <property type="component" value="Unassembled WGS sequence"/>
</dbReference>
<keyword evidence="3" id="KW-0813">Transport</keyword>
<dbReference type="GO" id="GO:0005886">
    <property type="term" value="C:plasma membrane"/>
    <property type="evidence" value="ECO:0007669"/>
    <property type="project" value="UniProtKB-SubCell"/>
</dbReference>
<evidence type="ECO:0000256" key="5">
    <source>
        <dbReference type="ARBA" id="ARBA00022692"/>
    </source>
</evidence>
<keyword evidence="7 8" id="KW-0472">Membrane</keyword>
<feature type="transmembrane region" description="Helical" evidence="8">
    <location>
        <begin position="83"/>
        <end position="108"/>
    </location>
</feature>
<dbReference type="InterPro" id="IPR002549">
    <property type="entry name" value="AI-2E-like"/>
</dbReference>
<evidence type="ECO:0000256" key="4">
    <source>
        <dbReference type="ARBA" id="ARBA00022475"/>
    </source>
</evidence>
<reference evidence="9 10" key="1">
    <citation type="submission" date="2016-10" db="EMBL/GenBank/DDBJ databases">
        <authorList>
            <person name="de Groot N.N."/>
        </authorList>
    </citation>
    <scope>NUCLEOTIDE SEQUENCE [LARGE SCALE GENOMIC DNA]</scope>
    <source>
        <strain evidence="9 10">S3b</strain>
    </source>
</reference>
<keyword evidence="4" id="KW-1003">Cell membrane</keyword>
<dbReference type="STRING" id="1630.SAMN05216514_11045"/>
<keyword evidence="6 8" id="KW-1133">Transmembrane helix</keyword>
<evidence type="ECO:0000313" key="9">
    <source>
        <dbReference type="EMBL" id="SDW11986.1"/>
    </source>
</evidence>
<proteinExistence type="inferred from homology"/>
<keyword evidence="5 8" id="KW-0812">Transmembrane</keyword>
<gene>
    <name evidence="9" type="ORF">SAMN04487759_10444</name>
</gene>
<feature type="transmembrane region" description="Helical" evidence="8">
    <location>
        <begin position="233"/>
        <end position="254"/>
    </location>
</feature>
<evidence type="ECO:0000256" key="3">
    <source>
        <dbReference type="ARBA" id="ARBA00022448"/>
    </source>
</evidence>
<organism evidence="9 10">
    <name type="scientific">Kandleria vitulina</name>
    <dbReference type="NCBI Taxonomy" id="1630"/>
    <lineage>
        <taxon>Bacteria</taxon>
        <taxon>Bacillati</taxon>
        <taxon>Bacillota</taxon>
        <taxon>Erysipelotrichia</taxon>
        <taxon>Erysipelotrichales</taxon>
        <taxon>Coprobacillaceae</taxon>
        <taxon>Kandleria</taxon>
    </lineage>
</organism>
<feature type="transmembrane region" description="Helical" evidence="8">
    <location>
        <begin position="168"/>
        <end position="194"/>
    </location>
</feature>
<evidence type="ECO:0000256" key="1">
    <source>
        <dbReference type="ARBA" id="ARBA00004651"/>
    </source>
</evidence>
<evidence type="ECO:0000256" key="2">
    <source>
        <dbReference type="ARBA" id="ARBA00009773"/>
    </source>
</evidence>
<evidence type="ECO:0000313" key="10">
    <source>
        <dbReference type="Proteomes" id="UP000182429"/>
    </source>
</evidence>
<accession>A0A1H2QXS7</accession>
<dbReference type="PANTHER" id="PTHR21716">
    <property type="entry name" value="TRANSMEMBRANE PROTEIN"/>
    <property type="match status" value="1"/>
</dbReference>
<dbReference type="AlphaFoldDB" id="A0A1H2QXS7"/>
<dbReference type="PANTHER" id="PTHR21716:SF53">
    <property type="entry name" value="PERMEASE PERM-RELATED"/>
    <property type="match status" value="1"/>
</dbReference>
<name>A0A1H2QXS7_9FIRM</name>
<dbReference type="eggNOG" id="COG0628">
    <property type="taxonomic scope" value="Bacteria"/>
</dbReference>
<comment type="subcellular location">
    <subcellularLocation>
        <location evidence="1">Cell membrane</location>
        <topology evidence="1">Multi-pass membrane protein</topology>
    </subcellularLocation>
</comment>
<sequence>MKLKKEWLHKPWIYYSIATCSAVLLYYILSNLPGILNILKAIFKFISPVFYGLIIAYVLHPFVEFFEEKVLVNIENKKKRRNLSVLLAAIIVIICISILMIALIPQLIKSVLGLVMNFNTYAKSLQAIISSLTTSLASSNIDISSLAHAGNQFLEMLSKLISANMKSIISTSFNIGSGLFNILISVILAIYFLLDATPLQSGVREFSKAILSPEKYKNITGFWRRCNRILVRYMVFDIIDGIIVGFANFFFFLIMDMPYNILISVVVGITNLAPTFGPIVGGLIGAFILLLVNPWQALWFILFTLVLQTIDGYILKPKLFGNSFGVSSIWILITIIVGGRMFGVWGILLAIPFAAIADYFYRDVIWKKLEKRAKKNT</sequence>
<evidence type="ECO:0000256" key="8">
    <source>
        <dbReference type="SAM" id="Phobius"/>
    </source>
</evidence>
<evidence type="ECO:0000256" key="7">
    <source>
        <dbReference type="ARBA" id="ARBA00023136"/>
    </source>
</evidence>
<evidence type="ECO:0000256" key="6">
    <source>
        <dbReference type="ARBA" id="ARBA00022989"/>
    </source>
</evidence>
<feature type="transmembrane region" description="Helical" evidence="8">
    <location>
        <begin position="12"/>
        <end position="29"/>
    </location>
</feature>
<dbReference type="Pfam" id="PF01594">
    <property type="entry name" value="AI-2E_transport"/>
    <property type="match status" value="1"/>
</dbReference>
<comment type="similarity">
    <text evidence="2">Belongs to the autoinducer-2 exporter (AI-2E) (TC 2.A.86) family.</text>
</comment>